<proteinExistence type="predicted"/>
<keyword evidence="3" id="KW-1185">Reference proteome</keyword>
<comment type="caution">
    <text evidence="2">The sequence shown here is derived from an EMBL/GenBank/DDBJ whole genome shotgun (WGS) entry which is preliminary data.</text>
</comment>
<feature type="compositionally biased region" description="Basic and acidic residues" evidence="1">
    <location>
        <begin position="183"/>
        <end position="213"/>
    </location>
</feature>
<evidence type="ECO:0000313" key="2">
    <source>
        <dbReference type="EMBL" id="KAK3896648.1"/>
    </source>
</evidence>
<dbReference type="Proteomes" id="UP001303889">
    <property type="component" value="Unassembled WGS sequence"/>
</dbReference>
<name>A0AAN6MB00_9PEZI</name>
<dbReference type="AlphaFoldDB" id="A0AAN6MB00"/>
<reference evidence="2" key="2">
    <citation type="submission" date="2023-05" db="EMBL/GenBank/DDBJ databases">
        <authorList>
            <consortium name="Lawrence Berkeley National Laboratory"/>
            <person name="Steindorff A."/>
            <person name="Hensen N."/>
            <person name="Bonometti L."/>
            <person name="Westerberg I."/>
            <person name="Brannstrom I.O."/>
            <person name="Guillou S."/>
            <person name="Cros-Aarteil S."/>
            <person name="Calhoun S."/>
            <person name="Haridas S."/>
            <person name="Kuo A."/>
            <person name="Mondo S."/>
            <person name="Pangilinan J."/>
            <person name="Riley R."/>
            <person name="Labutti K."/>
            <person name="Andreopoulos B."/>
            <person name="Lipzen A."/>
            <person name="Chen C."/>
            <person name="Yanf M."/>
            <person name="Daum C."/>
            <person name="Ng V."/>
            <person name="Clum A."/>
            <person name="Ohm R."/>
            <person name="Martin F."/>
            <person name="Silar P."/>
            <person name="Natvig D."/>
            <person name="Lalanne C."/>
            <person name="Gautier V."/>
            <person name="Ament-Velasquez S.L."/>
            <person name="Kruys A."/>
            <person name="Hutchinson M.I."/>
            <person name="Powell A.J."/>
            <person name="Barry K."/>
            <person name="Miller A.N."/>
            <person name="Grigoriev I.V."/>
            <person name="Debuchy R."/>
            <person name="Gladieux P."/>
            <person name="Thoren M.H."/>
            <person name="Johannesson H."/>
        </authorList>
    </citation>
    <scope>NUCLEOTIDE SEQUENCE</scope>
    <source>
        <strain evidence="2">CBS 103.79</strain>
    </source>
</reference>
<accession>A0AAN6MB00</accession>
<gene>
    <name evidence="2" type="ORF">C8A05DRAFT_20423</name>
</gene>
<feature type="compositionally biased region" description="Low complexity" evidence="1">
    <location>
        <begin position="277"/>
        <end position="290"/>
    </location>
</feature>
<dbReference type="EMBL" id="MU856472">
    <property type="protein sequence ID" value="KAK3896648.1"/>
    <property type="molecule type" value="Genomic_DNA"/>
</dbReference>
<feature type="compositionally biased region" description="Basic and acidic residues" evidence="1">
    <location>
        <begin position="160"/>
        <end position="171"/>
    </location>
</feature>
<organism evidence="2 3">
    <name type="scientific">Staphylotrichum tortipilum</name>
    <dbReference type="NCBI Taxonomy" id="2831512"/>
    <lineage>
        <taxon>Eukaryota</taxon>
        <taxon>Fungi</taxon>
        <taxon>Dikarya</taxon>
        <taxon>Ascomycota</taxon>
        <taxon>Pezizomycotina</taxon>
        <taxon>Sordariomycetes</taxon>
        <taxon>Sordariomycetidae</taxon>
        <taxon>Sordariales</taxon>
        <taxon>Chaetomiaceae</taxon>
        <taxon>Staphylotrichum</taxon>
    </lineage>
</organism>
<reference evidence="2" key="1">
    <citation type="journal article" date="2023" name="Mol. Phylogenet. Evol.">
        <title>Genome-scale phylogeny and comparative genomics of the fungal order Sordariales.</title>
        <authorList>
            <person name="Hensen N."/>
            <person name="Bonometti L."/>
            <person name="Westerberg I."/>
            <person name="Brannstrom I.O."/>
            <person name="Guillou S."/>
            <person name="Cros-Aarteil S."/>
            <person name="Calhoun S."/>
            <person name="Haridas S."/>
            <person name="Kuo A."/>
            <person name="Mondo S."/>
            <person name="Pangilinan J."/>
            <person name="Riley R."/>
            <person name="LaButti K."/>
            <person name="Andreopoulos B."/>
            <person name="Lipzen A."/>
            <person name="Chen C."/>
            <person name="Yan M."/>
            <person name="Daum C."/>
            <person name="Ng V."/>
            <person name="Clum A."/>
            <person name="Steindorff A."/>
            <person name="Ohm R.A."/>
            <person name="Martin F."/>
            <person name="Silar P."/>
            <person name="Natvig D.O."/>
            <person name="Lalanne C."/>
            <person name="Gautier V."/>
            <person name="Ament-Velasquez S.L."/>
            <person name="Kruys A."/>
            <person name="Hutchinson M.I."/>
            <person name="Powell A.J."/>
            <person name="Barry K."/>
            <person name="Miller A.N."/>
            <person name="Grigoriev I.V."/>
            <person name="Debuchy R."/>
            <person name="Gladieux P."/>
            <person name="Hiltunen Thoren M."/>
            <person name="Johannesson H."/>
        </authorList>
    </citation>
    <scope>NUCLEOTIDE SEQUENCE</scope>
    <source>
        <strain evidence="2">CBS 103.79</strain>
    </source>
</reference>
<feature type="compositionally biased region" description="Low complexity" evidence="1">
    <location>
        <begin position="256"/>
        <end position="270"/>
    </location>
</feature>
<protein>
    <submittedName>
        <fullName evidence="2">Uncharacterized protein</fullName>
    </submittedName>
</protein>
<feature type="region of interest" description="Disordered" evidence="1">
    <location>
        <begin position="135"/>
        <end position="340"/>
    </location>
</feature>
<sequence length="591" mass="63540">MWESIDDPAKRREIRYGNNIYLLFRALLHCRRFYGQDNLWQAVARGFNTNSTVLQATAEILTKARRAQRSKPSKDVSDTAMAADDWIQFLDSRPPHPRGPPDPEVHKVAEAFFKDQGKKLLNAARVPINGRAAFRHSARGPVDEMGLSPRLPPSSPMKLDSPREPAADRNRFPPLAHKRSASPHRDDRSPKFRRFESDGRPPPRNEPDRHGALDELPMIQPTRSPPRPTQSGPAQALRATQPAPPTSPRVKREPAASRSAPMASSAQPAAKGDSTGPPAQADRPAQPRPQENAAQPRPPPTGPARTEAVPKPAQPASSEPRSWQRREGASGLSIQAAPDDRSALHARIASLERQLTETKAKLGASLTATTPTTPSIPIQLVQEMAGLKRDMGSATNAIGTMMESMHDIVDSLNSLQDEVSALATQQKEHLSSTAPPPAQPTPANLDALLAPLDTLTTTVTTLRADLATLKATTTPPTPSPSNPTLESLLQAQSARMDKLAHQLANVQASQAQLLARPQGSSQGQPQTLRQAMAAAERDLRHHLGTVQQFYHHTAAGGGVGASRAVTERTADLLATLSEGVRVAQAGAGGGL</sequence>
<feature type="region of interest" description="Disordered" evidence="1">
    <location>
        <begin position="422"/>
        <end position="441"/>
    </location>
</feature>
<evidence type="ECO:0000256" key="1">
    <source>
        <dbReference type="SAM" id="MobiDB-lite"/>
    </source>
</evidence>
<evidence type="ECO:0000313" key="3">
    <source>
        <dbReference type="Proteomes" id="UP001303889"/>
    </source>
</evidence>